<name>A1RR91_PYRIL</name>
<evidence type="ECO:0000256" key="2">
    <source>
        <dbReference type="PROSITE-ProRule" id="PRU00703"/>
    </source>
</evidence>
<dbReference type="OrthoDB" id="8919at2157"/>
<evidence type="ECO:0000313" key="5">
    <source>
        <dbReference type="Proteomes" id="UP000002595"/>
    </source>
</evidence>
<dbReference type="InterPro" id="IPR000644">
    <property type="entry name" value="CBS_dom"/>
</dbReference>
<feature type="domain" description="CBS" evidence="3">
    <location>
        <begin position="74"/>
        <end position="132"/>
    </location>
</feature>
<dbReference type="PANTHER" id="PTHR43080:SF2">
    <property type="entry name" value="CBS DOMAIN-CONTAINING PROTEIN"/>
    <property type="match status" value="1"/>
</dbReference>
<evidence type="ECO:0000259" key="3">
    <source>
        <dbReference type="PROSITE" id="PS51371"/>
    </source>
</evidence>
<dbReference type="EMBL" id="CP000504">
    <property type="protein sequence ID" value="ABL87473.1"/>
    <property type="molecule type" value="Genomic_DNA"/>
</dbReference>
<evidence type="ECO:0000256" key="1">
    <source>
        <dbReference type="ARBA" id="ARBA00023122"/>
    </source>
</evidence>
<dbReference type="CDD" id="cd09836">
    <property type="entry name" value="CBS_pair_arch"/>
    <property type="match status" value="1"/>
</dbReference>
<dbReference type="HOGENOM" id="CLU_040681_12_1_2"/>
<reference evidence="4" key="1">
    <citation type="submission" date="2006-12" db="EMBL/GenBank/DDBJ databases">
        <title>Complete sequence of Pyrobaculum islandicum DSM 4184.</title>
        <authorList>
            <person name="Copeland A."/>
            <person name="Lucas S."/>
            <person name="Lapidus A."/>
            <person name="Barry K."/>
            <person name="Detter J.C."/>
            <person name="Glavina del Rio T."/>
            <person name="Dalin E."/>
            <person name="Tice H."/>
            <person name="Pitluck S."/>
            <person name="Meincke L."/>
            <person name="Brettin T."/>
            <person name="Bruce D."/>
            <person name="Han C."/>
            <person name="Tapia R."/>
            <person name="Gilna P."/>
            <person name="Schmutz J."/>
            <person name="Larimer F."/>
            <person name="Land M."/>
            <person name="Hauser L."/>
            <person name="Kyrpides N."/>
            <person name="Mikhailova N."/>
            <person name="Cozen A.E."/>
            <person name="Fitz-Gibbon S.T."/>
            <person name="House C.H."/>
            <person name="Saltikov C."/>
            <person name="Lowe T."/>
            <person name="Richardson P."/>
        </authorList>
    </citation>
    <scope>NUCLEOTIDE SEQUENCE [LARGE SCALE GENOMIC DNA]</scope>
    <source>
        <strain evidence="4">DSM 4184</strain>
    </source>
</reference>
<dbReference type="KEGG" id="pis:Pisl_0295"/>
<dbReference type="InterPro" id="IPR046342">
    <property type="entry name" value="CBS_dom_sf"/>
</dbReference>
<organism evidence="4 5">
    <name type="scientific">Pyrobaculum islandicum (strain DSM 4184 / JCM 9189 / GEO3)</name>
    <dbReference type="NCBI Taxonomy" id="384616"/>
    <lineage>
        <taxon>Archaea</taxon>
        <taxon>Thermoproteota</taxon>
        <taxon>Thermoprotei</taxon>
        <taxon>Thermoproteales</taxon>
        <taxon>Thermoproteaceae</taxon>
        <taxon>Pyrobaculum</taxon>
    </lineage>
</organism>
<sequence>MNCGELATKPPVTIAPDETVENAAEKMASQRVGLLVVVDKNNPKKPIGVISERDIIRAIAKKVPLSTTVDKVGTMHNFIYVYADDPITVAARKMRDHNVRHVVVVNRNGELVGVISIRDLIGEKNVLNILAREWAQTME</sequence>
<dbReference type="RefSeq" id="WP_011762050.1">
    <property type="nucleotide sequence ID" value="NC_008701.1"/>
</dbReference>
<dbReference type="eggNOG" id="arCOG00631">
    <property type="taxonomic scope" value="Archaea"/>
</dbReference>
<keyword evidence="5" id="KW-1185">Reference proteome</keyword>
<dbReference type="GeneID" id="4616900"/>
<protein>
    <submittedName>
        <fullName evidence="4">Signal-transduction protein with CBS domains</fullName>
    </submittedName>
</protein>
<keyword evidence="1 2" id="KW-0129">CBS domain</keyword>
<dbReference type="PANTHER" id="PTHR43080">
    <property type="entry name" value="CBS DOMAIN-CONTAINING PROTEIN CBSX3, MITOCHONDRIAL"/>
    <property type="match status" value="1"/>
</dbReference>
<dbReference type="AlphaFoldDB" id="A1RR91"/>
<dbReference type="SMART" id="SM00116">
    <property type="entry name" value="CBS"/>
    <property type="match status" value="2"/>
</dbReference>
<dbReference type="Proteomes" id="UP000002595">
    <property type="component" value="Chromosome"/>
</dbReference>
<dbReference type="PROSITE" id="PS51371">
    <property type="entry name" value="CBS"/>
    <property type="match status" value="2"/>
</dbReference>
<accession>A1RR91</accession>
<dbReference type="SUPFAM" id="SSF54631">
    <property type="entry name" value="CBS-domain pair"/>
    <property type="match status" value="1"/>
</dbReference>
<evidence type="ECO:0000313" key="4">
    <source>
        <dbReference type="EMBL" id="ABL87473.1"/>
    </source>
</evidence>
<dbReference type="Pfam" id="PF00571">
    <property type="entry name" value="CBS"/>
    <property type="match status" value="2"/>
</dbReference>
<dbReference type="Gene3D" id="3.10.580.10">
    <property type="entry name" value="CBS-domain"/>
    <property type="match status" value="1"/>
</dbReference>
<proteinExistence type="predicted"/>
<feature type="domain" description="CBS" evidence="3">
    <location>
        <begin position="7"/>
        <end position="65"/>
    </location>
</feature>
<dbReference type="InterPro" id="IPR051257">
    <property type="entry name" value="Diverse_CBS-Domain"/>
</dbReference>
<dbReference type="STRING" id="384616.Pisl_0295"/>
<gene>
    <name evidence="4" type="ordered locus">Pisl_0295</name>
</gene>